<protein>
    <submittedName>
        <fullName evidence="2">Uncharacterized protein</fullName>
    </submittedName>
</protein>
<dbReference type="AlphaFoldDB" id="X1ETZ0"/>
<evidence type="ECO:0000256" key="1">
    <source>
        <dbReference type="SAM" id="Phobius"/>
    </source>
</evidence>
<evidence type="ECO:0000313" key="2">
    <source>
        <dbReference type="EMBL" id="GAH23775.1"/>
    </source>
</evidence>
<feature type="non-terminal residue" evidence="2">
    <location>
        <position position="34"/>
    </location>
</feature>
<keyword evidence="1" id="KW-1133">Transmembrane helix</keyword>
<feature type="transmembrane region" description="Helical" evidence="1">
    <location>
        <begin position="6"/>
        <end position="28"/>
    </location>
</feature>
<organism evidence="2">
    <name type="scientific">marine sediment metagenome</name>
    <dbReference type="NCBI Taxonomy" id="412755"/>
    <lineage>
        <taxon>unclassified sequences</taxon>
        <taxon>metagenomes</taxon>
        <taxon>ecological metagenomes</taxon>
    </lineage>
</organism>
<reference evidence="2" key="1">
    <citation type="journal article" date="2014" name="Front. Microbiol.">
        <title>High frequency of phylogenetically diverse reductive dehalogenase-homologous genes in deep subseafloor sedimentary metagenomes.</title>
        <authorList>
            <person name="Kawai M."/>
            <person name="Futagami T."/>
            <person name="Toyoda A."/>
            <person name="Takaki Y."/>
            <person name="Nishi S."/>
            <person name="Hori S."/>
            <person name="Arai W."/>
            <person name="Tsubouchi T."/>
            <person name="Morono Y."/>
            <person name="Uchiyama I."/>
            <person name="Ito T."/>
            <person name="Fujiyama A."/>
            <person name="Inagaki F."/>
            <person name="Takami H."/>
        </authorList>
    </citation>
    <scope>NUCLEOTIDE SEQUENCE</scope>
    <source>
        <strain evidence="2">Expedition CK06-06</strain>
    </source>
</reference>
<proteinExistence type="predicted"/>
<accession>X1ETZ0</accession>
<comment type="caution">
    <text evidence="2">The sequence shown here is derived from an EMBL/GenBank/DDBJ whole genome shotgun (WGS) entry which is preliminary data.</text>
</comment>
<keyword evidence="1" id="KW-0812">Transmembrane</keyword>
<dbReference type="EMBL" id="BARU01004790">
    <property type="protein sequence ID" value="GAH23775.1"/>
    <property type="molecule type" value="Genomic_DNA"/>
</dbReference>
<gene>
    <name evidence="2" type="ORF">S03H2_09425</name>
</gene>
<keyword evidence="1" id="KW-0472">Membrane</keyword>
<name>X1ETZ0_9ZZZZ</name>
<sequence length="34" mass="3884">MIAQITLGLYRCVLLIIVSPFIYQGNFLSKAIKR</sequence>